<feature type="transmembrane region" description="Helical" evidence="1">
    <location>
        <begin position="63"/>
        <end position="84"/>
    </location>
</feature>
<keyword evidence="1" id="KW-0812">Transmembrane</keyword>
<feature type="transmembrane region" description="Helical" evidence="1">
    <location>
        <begin position="39"/>
        <end position="56"/>
    </location>
</feature>
<name>A0A5C5XH91_9PLAN</name>
<sequence length="181" mass="20036">MNLQTVMRCLGIICLLLICGCVKKTVKGDVSIYSYDLNTILMVIAGFIAALGYGVYRVRQKEYWKGGFTVLIALGVGGFFIPSFCGDSLKITPERMILTRVGFASDKSADLNFDDINHVTITMKETRGRRGRKNKNYYLNCSMNSGEVKVVPMGELVKEGLSDIVDKLQARQIMIVDNSGS</sequence>
<dbReference type="EMBL" id="SJPG01000001">
    <property type="protein sequence ID" value="TWT62069.1"/>
    <property type="molecule type" value="Genomic_DNA"/>
</dbReference>
<comment type="caution">
    <text evidence="2">The sequence shown here is derived from an EMBL/GenBank/DDBJ whole genome shotgun (WGS) entry which is preliminary data.</text>
</comment>
<evidence type="ECO:0000313" key="2">
    <source>
        <dbReference type="EMBL" id="TWT62069.1"/>
    </source>
</evidence>
<keyword evidence="3" id="KW-1185">Reference proteome</keyword>
<gene>
    <name evidence="2" type="ORF">Pan54_28080</name>
</gene>
<protein>
    <submittedName>
        <fullName evidence="2">Uncharacterized protein</fullName>
    </submittedName>
</protein>
<dbReference type="AlphaFoldDB" id="A0A5C5XH91"/>
<dbReference type="RefSeq" id="WP_146503968.1">
    <property type="nucleotide sequence ID" value="NZ_SJPG01000001.1"/>
</dbReference>
<organism evidence="2 3">
    <name type="scientific">Rubinisphaera italica</name>
    <dbReference type="NCBI Taxonomy" id="2527969"/>
    <lineage>
        <taxon>Bacteria</taxon>
        <taxon>Pseudomonadati</taxon>
        <taxon>Planctomycetota</taxon>
        <taxon>Planctomycetia</taxon>
        <taxon>Planctomycetales</taxon>
        <taxon>Planctomycetaceae</taxon>
        <taxon>Rubinisphaera</taxon>
    </lineage>
</organism>
<keyword evidence="1" id="KW-0472">Membrane</keyword>
<dbReference type="Proteomes" id="UP000316095">
    <property type="component" value="Unassembled WGS sequence"/>
</dbReference>
<accession>A0A5C5XH91</accession>
<dbReference type="OrthoDB" id="10014009at2"/>
<keyword evidence="1" id="KW-1133">Transmembrane helix</keyword>
<evidence type="ECO:0000256" key="1">
    <source>
        <dbReference type="SAM" id="Phobius"/>
    </source>
</evidence>
<evidence type="ECO:0000313" key="3">
    <source>
        <dbReference type="Proteomes" id="UP000316095"/>
    </source>
</evidence>
<reference evidence="2 3" key="1">
    <citation type="submission" date="2019-02" db="EMBL/GenBank/DDBJ databases">
        <title>Deep-cultivation of Planctomycetes and their phenomic and genomic characterization uncovers novel biology.</title>
        <authorList>
            <person name="Wiegand S."/>
            <person name="Jogler M."/>
            <person name="Boedeker C."/>
            <person name="Pinto D."/>
            <person name="Vollmers J."/>
            <person name="Rivas-Marin E."/>
            <person name="Kohn T."/>
            <person name="Peeters S.H."/>
            <person name="Heuer A."/>
            <person name="Rast P."/>
            <person name="Oberbeckmann S."/>
            <person name="Bunk B."/>
            <person name="Jeske O."/>
            <person name="Meyerdierks A."/>
            <person name="Storesund J.E."/>
            <person name="Kallscheuer N."/>
            <person name="Luecker S."/>
            <person name="Lage O.M."/>
            <person name="Pohl T."/>
            <person name="Merkel B.J."/>
            <person name="Hornburger P."/>
            <person name="Mueller R.-W."/>
            <person name="Bruemmer F."/>
            <person name="Labrenz M."/>
            <person name="Spormann A.M."/>
            <person name="Op Den Camp H."/>
            <person name="Overmann J."/>
            <person name="Amann R."/>
            <person name="Jetten M.S.M."/>
            <person name="Mascher T."/>
            <person name="Medema M.H."/>
            <person name="Devos D.P."/>
            <person name="Kaster A.-K."/>
            <person name="Ovreas L."/>
            <person name="Rohde M."/>
            <person name="Galperin M.Y."/>
            <person name="Jogler C."/>
        </authorList>
    </citation>
    <scope>NUCLEOTIDE SEQUENCE [LARGE SCALE GENOMIC DNA]</scope>
    <source>
        <strain evidence="2 3">Pan54</strain>
    </source>
</reference>
<proteinExistence type="predicted"/>